<accession>A0A2N3WHD4</accession>
<feature type="compositionally biased region" description="Basic and acidic residues" evidence="1">
    <location>
        <begin position="125"/>
        <end position="139"/>
    </location>
</feature>
<feature type="compositionally biased region" description="Basic residues" evidence="1">
    <location>
        <begin position="287"/>
        <end position="296"/>
    </location>
</feature>
<feature type="compositionally biased region" description="Polar residues" evidence="1">
    <location>
        <begin position="230"/>
        <end position="246"/>
    </location>
</feature>
<feature type="compositionally biased region" description="Polar residues" evidence="1">
    <location>
        <begin position="1"/>
        <end position="13"/>
    </location>
</feature>
<dbReference type="Proteomes" id="UP000233750">
    <property type="component" value="Unassembled WGS sequence"/>
</dbReference>
<reference evidence="2 3" key="1">
    <citation type="submission" date="2017-12" db="EMBL/GenBank/DDBJ databases">
        <title>Sequencing the genomes of 1000 Actinobacteria strains.</title>
        <authorList>
            <person name="Klenk H.-P."/>
        </authorList>
    </citation>
    <scope>NUCLEOTIDE SEQUENCE [LARGE SCALE GENOMIC DNA]</scope>
    <source>
        <strain evidence="2 3">DSM 45165</strain>
    </source>
</reference>
<evidence type="ECO:0000313" key="3">
    <source>
        <dbReference type="Proteomes" id="UP000233750"/>
    </source>
</evidence>
<sequence>MRARQQPETSSAESAGRTYTEADAARRHPGECRLGSKPKPTATSPRQNRHDPPSATCTAARNRQQPARSGTGTALADSPNSSSAAPWNRRGRPAPDWRGLQTLSRMPVPRPLGKQRQRAPPRLTPRAERRPYVNIDRLRPGRAGADPARRYSAERRFHSSRAVGGRPGTTRQPPTEHRLHGNHAISDQPGTTLQQPAKRRLHSNHVVDAQAGSTRHPSAGHTATTSSATRQAQPANNQPNISSAATRNRRRADCAQVVRPATGSSTKRRHDCPTTISRQPSAASSKPWRRNPRMARRGSAASHQAARRPHSHTTPPR</sequence>
<evidence type="ECO:0000256" key="1">
    <source>
        <dbReference type="SAM" id="MobiDB-lite"/>
    </source>
</evidence>
<protein>
    <submittedName>
        <fullName evidence="2">Uncharacterized protein</fullName>
    </submittedName>
</protein>
<gene>
    <name evidence="2" type="ORF">ATK30_4125</name>
</gene>
<evidence type="ECO:0000313" key="2">
    <source>
        <dbReference type="EMBL" id="PKV93285.1"/>
    </source>
</evidence>
<keyword evidence="3" id="KW-1185">Reference proteome</keyword>
<feature type="compositionally biased region" description="Polar residues" evidence="1">
    <location>
        <begin position="274"/>
        <end position="284"/>
    </location>
</feature>
<feature type="region of interest" description="Disordered" evidence="1">
    <location>
        <begin position="1"/>
        <end position="317"/>
    </location>
</feature>
<comment type="caution">
    <text evidence="2">The sequence shown here is derived from an EMBL/GenBank/DDBJ whole genome shotgun (WGS) entry which is preliminary data.</text>
</comment>
<feature type="compositionally biased region" description="Polar residues" evidence="1">
    <location>
        <begin position="55"/>
        <end position="85"/>
    </location>
</feature>
<dbReference type="EMBL" id="PJMY01000003">
    <property type="protein sequence ID" value="PKV93285.1"/>
    <property type="molecule type" value="Genomic_DNA"/>
</dbReference>
<organism evidence="2 3">
    <name type="scientific">Amycolatopsis echigonensis</name>
    <dbReference type="NCBI Taxonomy" id="2576905"/>
    <lineage>
        <taxon>Bacteria</taxon>
        <taxon>Bacillati</taxon>
        <taxon>Actinomycetota</taxon>
        <taxon>Actinomycetes</taxon>
        <taxon>Pseudonocardiales</taxon>
        <taxon>Pseudonocardiaceae</taxon>
        <taxon>Amycolatopsis</taxon>
    </lineage>
</organism>
<proteinExistence type="predicted"/>
<dbReference type="AlphaFoldDB" id="A0A2N3WHD4"/>
<name>A0A2N3WHD4_9PSEU</name>
<feature type="compositionally biased region" description="Basic and acidic residues" evidence="1">
    <location>
        <begin position="147"/>
        <end position="157"/>
    </location>
</feature>